<evidence type="ECO:0000256" key="7">
    <source>
        <dbReference type="ARBA" id="ARBA00022776"/>
    </source>
</evidence>
<dbReference type="Gene3D" id="1.10.418.60">
    <property type="entry name" value="Ncd80 complex, Nuf2 subunit"/>
    <property type="match status" value="1"/>
</dbReference>
<dbReference type="Gene3D" id="3.40.50.720">
    <property type="entry name" value="NAD(P)-binding Rossmann-like Domain"/>
    <property type="match status" value="1"/>
</dbReference>
<dbReference type="Proteomes" id="UP000076078">
    <property type="component" value="Unassembled WGS sequence"/>
</dbReference>
<evidence type="ECO:0000256" key="6">
    <source>
        <dbReference type="ARBA" id="ARBA00022618"/>
    </source>
</evidence>
<dbReference type="PRINTS" id="PR00081">
    <property type="entry name" value="GDHRDH"/>
</dbReference>
<feature type="coiled-coil region" evidence="13">
    <location>
        <begin position="369"/>
        <end position="417"/>
    </location>
</feature>
<evidence type="ECO:0000256" key="10">
    <source>
        <dbReference type="ARBA" id="ARBA00023242"/>
    </source>
</evidence>
<evidence type="ECO:0000256" key="8">
    <source>
        <dbReference type="ARBA" id="ARBA00023002"/>
    </source>
</evidence>
<evidence type="ECO:0000313" key="17">
    <source>
        <dbReference type="Proteomes" id="UP000076078"/>
    </source>
</evidence>
<dbReference type="GO" id="GO:0031262">
    <property type="term" value="C:Ndc80 complex"/>
    <property type="evidence" value="ECO:0007669"/>
    <property type="project" value="InterPro"/>
</dbReference>
<feature type="coiled-coil region" evidence="13">
    <location>
        <begin position="568"/>
        <end position="641"/>
    </location>
</feature>
<dbReference type="STRING" id="361077.A0A151ZCZ5"/>
<dbReference type="OrthoDB" id="8194677at2759"/>
<evidence type="ECO:0000256" key="2">
    <source>
        <dbReference type="ARBA" id="ARBA00004584"/>
    </source>
</evidence>
<dbReference type="OMA" id="YLKMEAH"/>
<evidence type="ECO:0000256" key="12">
    <source>
        <dbReference type="ARBA" id="ARBA00023328"/>
    </source>
</evidence>
<comment type="similarity">
    <text evidence="3">Belongs to the NUF2 family.</text>
</comment>
<evidence type="ECO:0000256" key="4">
    <source>
        <dbReference type="ARBA" id="ARBA00006484"/>
    </source>
</evidence>
<evidence type="ECO:0000259" key="15">
    <source>
        <dbReference type="Pfam" id="PF18595"/>
    </source>
</evidence>
<keyword evidence="6" id="KW-0132">Cell division</keyword>
<feature type="domain" description="Nuf2 DHR10-like" evidence="15">
    <location>
        <begin position="491"/>
        <end position="605"/>
    </location>
</feature>
<dbReference type="InterPro" id="IPR005549">
    <property type="entry name" value="Kinetochore_Nuf2_N"/>
</dbReference>
<proteinExistence type="inferred from homology"/>
<dbReference type="AlphaFoldDB" id="A0A151ZCZ5"/>
<evidence type="ECO:0000256" key="13">
    <source>
        <dbReference type="SAM" id="Coils"/>
    </source>
</evidence>
<dbReference type="PRINTS" id="PR00080">
    <property type="entry name" value="SDRFAMILY"/>
</dbReference>
<evidence type="ECO:0000256" key="9">
    <source>
        <dbReference type="ARBA" id="ARBA00023054"/>
    </source>
</evidence>
<keyword evidence="17" id="KW-1185">Reference proteome</keyword>
<keyword evidence="11" id="KW-0131">Cell cycle</keyword>
<keyword evidence="7" id="KW-0498">Mitosis</keyword>
<dbReference type="SUPFAM" id="SSF51735">
    <property type="entry name" value="NAD(P)-binding Rossmann-fold domains"/>
    <property type="match status" value="1"/>
</dbReference>
<sequence>MSTSNNNSNKNKIVLVTGSNKGIGRAVVEIFAKNGYTVYIGARNKEEGLKARDEISKLNPQSDTRFVHLDIESSQSIKNAVEQLTKEAGYLDILVNNAAVFLPGSGKKPSEHDPEVLKKTFDINFFGTVEVTQLLIPLLRKGQEKVILNVSSDSASLQIQNYVEFSLYKLNYLAYGTSKMALNGFTLMLSKEMGNEGFKVNCIHPGHVLTDMNSKGDIQPDESALSIYKITTRSMVFSFPILSTSEILAFLSGEYGLVHGYRFTEEDITKPQAELWKQVFYNVLELFGIYNKDQPLPFAIKDIMSYPELQEDSANDIIFVKKITRFMRTIGVSDFGSKDIYKPEFPRAKKIISAIINAIKWRDERWGHINKFEDKIKDLQKHQNKCENDESRMENHIELLREKKNDREKQIIRAQQEYGQLETLLLKHNSDQGDLRNYIKKLKIIDEDLGNRINDCTFSTQTIAQECSRIDTMVVKSPERIKKLIEDMEINLKSEKENLVHDREILTRLQSKLNQLEKIGKDMQKTIIQSENILKEHEAFKKKKQESKDLQKKITDNQKVLNDITHKVDKNNNNIQSTQETIEKNQERFKNHKDQWNNTIKEVQAEKVSLQKESEDINDKVRENRRQQDEWAEKIENLKSNYEKDNLALNLSFRSLVDVVYGYHTSLEASLKDPPTKFQ</sequence>
<dbReference type="GO" id="GO:0016491">
    <property type="term" value="F:oxidoreductase activity"/>
    <property type="evidence" value="ECO:0007669"/>
    <property type="project" value="UniProtKB-KW"/>
</dbReference>
<accession>A0A151ZCZ5</accession>
<dbReference type="Pfam" id="PF03800">
    <property type="entry name" value="Nuf2"/>
    <property type="match status" value="1"/>
</dbReference>
<evidence type="ECO:0000256" key="1">
    <source>
        <dbReference type="ARBA" id="ARBA00004123"/>
    </source>
</evidence>
<keyword evidence="9 13" id="KW-0175">Coiled coil</keyword>
<keyword evidence="8" id="KW-0560">Oxidoreductase</keyword>
<comment type="subcellular location">
    <subcellularLocation>
        <location evidence="2">Chromosome</location>
        <location evidence="2">Centromere</location>
    </subcellularLocation>
    <subcellularLocation>
        <location evidence="1">Nucleus</location>
    </subcellularLocation>
</comment>
<dbReference type="InParanoid" id="A0A151ZCZ5"/>
<dbReference type="GO" id="GO:0051301">
    <property type="term" value="P:cell division"/>
    <property type="evidence" value="ECO:0007669"/>
    <property type="project" value="UniProtKB-KW"/>
</dbReference>
<dbReference type="GO" id="GO:0005634">
    <property type="term" value="C:nucleus"/>
    <property type="evidence" value="ECO:0007669"/>
    <property type="project" value="UniProtKB-SubCell"/>
</dbReference>
<keyword evidence="5" id="KW-0158">Chromosome</keyword>
<comment type="similarity">
    <text evidence="4">Belongs to the short-chain dehydrogenases/reductases (SDR) family.</text>
</comment>
<feature type="domain" description="Kinetochore protein Nuf2 N-terminal" evidence="14">
    <location>
        <begin position="237"/>
        <end position="374"/>
    </location>
</feature>
<evidence type="ECO:0000256" key="5">
    <source>
        <dbReference type="ARBA" id="ARBA00022454"/>
    </source>
</evidence>
<name>A0A151ZCZ5_TIELA</name>
<evidence type="ECO:0000256" key="3">
    <source>
        <dbReference type="ARBA" id="ARBA00005498"/>
    </source>
</evidence>
<dbReference type="InterPro" id="IPR041112">
    <property type="entry name" value="Nuf2_DHR10-like"/>
</dbReference>
<evidence type="ECO:0000256" key="11">
    <source>
        <dbReference type="ARBA" id="ARBA00023306"/>
    </source>
</evidence>
<evidence type="ECO:0000313" key="16">
    <source>
        <dbReference type="EMBL" id="KYQ91828.1"/>
    </source>
</evidence>
<protein>
    <submittedName>
        <fullName evidence="16">Uncharacterized protein</fullName>
    </submittedName>
</protein>
<keyword evidence="10" id="KW-0539">Nucleus</keyword>
<gene>
    <name evidence="16" type="ORF">DLAC_07628</name>
</gene>
<dbReference type="InterPro" id="IPR002347">
    <property type="entry name" value="SDR_fam"/>
</dbReference>
<reference evidence="16 17" key="1">
    <citation type="submission" date="2015-12" db="EMBL/GenBank/DDBJ databases">
        <title>Dictyostelia acquired genes for synthesis and detection of signals that induce cell-type specialization by lateral gene transfer from prokaryotes.</title>
        <authorList>
            <person name="Gloeckner G."/>
            <person name="Schaap P."/>
        </authorList>
    </citation>
    <scope>NUCLEOTIDE SEQUENCE [LARGE SCALE GENOMIC DNA]</scope>
    <source>
        <strain evidence="16 17">TK</strain>
    </source>
</reference>
<dbReference type="Pfam" id="PF00106">
    <property type="entry name" value="adh_short"/>
    <property type="match status" value="1"/>
</dbReference>
<dbReference type="Pfam" id="PF18595">
    <property type="entry name" value="Nuf2_DHR10-like"/>
    <property type="match status" value="1"/>
</dbReference>
<dbReference type="InterPro" id="IPR036291">
    <property type="entry name" value="NAD(P)-bd_dom_sf"/>
</dbReference>
<organism evidence="16 17">
    <name type="scientific">Tieghemostelium lacteum</name>
    <name type="common">Slime mold</name>
    <name type="synonym">Dictyostelium lacteum</name>
    <dbReference type="NCBI Taxonomy" id="361077"/>
    <lineage>
        <taxon>Eukaryota</taxon>
        <taxon>Amoebozoa</taxon>
        <taxon>Evosea</taxon>
        <taxon>Eumycetozoa</taxon>
        <taxon>Dictyostelia</taxon>
        <taxon>Dictyosteliales</taxon>
        <taxon>Raperosteliaceae</taxon>
        <taxon>Tieghemostelium</taxon>
    </lineage>
</organism>
<dbReference type="PANTHER" id="PTHR42901">
    <property type="entry name" value="ALCOHOL DEHYDROGENASE"/>
    <property type="match status" value="1"/>
</dbReference>
<comment type="caution">
    <text evidence="16">The sequence shown here is derived from an EMBL/GenBank/DDBJ whole genome shotgun (WGS) entry which is preliminary data.</text>
</comment>
<dbReference type="PANTHER" id="PTHR42901:SF1">
    <property type="entry name" value="ALCOHOL DEHYDROGENASE"/>
    <property type="match status" value="1"/>
</dbReference>
<evidence type="ECO:0000259" key="14">
    <source>
        <dbReference type="Pfam" id="PF03800"/>
    </source>
</evidence>
<dbReference type="EMBL" id="LODT01000034">
    <property type="protein sequence ID" value="KYQ91828.1"/>
    <property type="molecule type" value="Genomic_DNA"/>
</dbReference>
<dbReference type="InterPro" id="IPR038275">
    <property type="entry name" value="Nuf2_N_sf"/>
</dbReference>
<dbReference type="FunCoup" id="A0A151ZCZ5">
    <property type="interactions" value="3"/>
</dbReference>
<keyword evidence="12" id="KW-0137">Centromere</keyword>